<sequence length="495" mass="54282">DRRRRTRGLAAHRRAGRTAARLDRRRAGADRARAGAHLRVRRAGQLQGHAGDRRPRRVAAARGRHGAAVRGGRRALRGTGIGHRPVRRRPAPRRRRPAGALPAAPAGCGRRGQPPGHGGAGGHQPVGHPRRCAARPGLRAGSVLAAGLLDRRQRRRERRRRALPEVRLHRQPRARRRGRAARRRRRAPRGARAGAPRLRPPGCLHRQRGDARRRHGAHPPADPGAGGGADHAGRLPVGGGRRRHGQRHHRGGDPARGGGDDGRPGHRGGRGRGQLRVPRGRGRGPGDRARRSEGRGRGPVQAGRGDRPAAGRLRDPHRGRRRRARADVEGAEVRLRRGRPDQPVLLRPGRRHPPHQAARGARRDEAHGRREGPARRQRLPRRRRQPAPAGALRRRGRGPGPRGRGAGRRHPRAVHHLRRLHHRRARGGPGEADEDGQAVHARGPRHHAAAAVRVRPRRHRQPRQGVPDAAAVRGAARRAHRRAPGAGRRSGRGLL</sequence>
<feature type="region of interest" description="Disordered" evidence="1">
    <location>
        <begin position="1"/>
        <end position="495"/>
    </location>
</feature>
<protein>
    <submittedName>
        <fullName evidence="2">Glycolate dehydrogenase, subunit GlcD</fullName>
        <ecNumber evidence="2">1.1.99.14</ecNumber>
    </submittedName>
</protein>
<feature type="compositionally biased region" description="Basic residues" evidence="1">
    <location>
        <begin position="152"/>
        <end position="161"/>
    </location>
</feature>
<feature type="compositionally biased region" description="Basic residues" evidence="1">
    <location>
        <begin position="1"/>
        <end position="16"/>
    </location>
</feature>
<feature type="compositionally biased region" description="Basic residues" evidence="1">
    <location>
        <begin position="375"/>
        <end position="385"/>
    </location>
</feature>
<evidence type="ECO:0000313" key="2">
    <source>
        <dbReference type="EMBL" id="CAA9209868.1"/>
    </source>
</evidence>
<feature type="compositionally biased region" description="Basic residues" evidence="1">
    <location>
        <begin position="405"/>
        <end position="426"/>
    </location>
</feature>
<reference evidence="2" key="1">
    <citation type="submission" date="2020-02" db="EMBL/GenBank/DDBJ databases">
        <authorList>
            <person name="Meier V. D."/>
        </authorList>
    </citation>
    <scope>NUCLEOTIDE SEQUENCE</scope>
    <source>
        <strain evidence="2">AVDCRST_MAG57</strain>
    </source>
</reference>
<feature type="compositionally biased region" description="Basic and acidic residues" evidence="1">
    <location>
        <begin position="284"/>
        <end position="296"/>
    </location>
</feature>
<evidence type="ECO:0000256" key="1">
    <source>
        <dbReference type="SAM" id="MobiDB-lite"/>
    </source>
</evidence>
<feature type="non-terminal residue" evidence="2">
    <location>
        <position position="495"/>
    </location>
</feature>
<feature type="non-terminal residue" evidence="2">
    <location>
        <position position="1"/>
    </location>
</feature>
<keyword evidence="2" id="KW-0560">Oxidoreductase</keyword>
<feature type="compositionally biased region" description="Basic and acidic residues" evidence="1">
    <location>
        <begin position="304"/>
        <end position="316"/>
    </location>
</feature>
<feature type="compositionally biased region" description="Basic residues" evidence="1">
    <location>
        <begin position="169"/>
        <end position="189"/>
    </location>
</feature>
<dbReference type="EMBL" id="CADCTI010000005">
    <property type="protein sequence ID" value="CAA9209868.1"/>
    <property type="molecule type" value="Genomic_DNA"/>
</dbReference>
<feature type="compositionally biased region" description="Low complexity" evidence="1">
    <location>
        <begin position="484"/>
        <end position="495"/>
    </location>
</feature>
<dbReference type="EC" id="1.1.99.14" evidence="2"/>
<feature type="compositionally biased region" description="Low complexity" evidence="1">
    <location>
        <begin position="190"/>
        <end position="202"/>
    </location>
</feature>
<feature type="compositionally biased region" description="Basic residues" evidence="1">
    <location>
        <begin position="240"/>
        <end position="250"/>
    </location>
</feature>
<accession>A0A6J4H1E3</accession>
<proteinExistence type="predicted"/>
<feature type="compositionally biased region" description="Low complexity" evidence="1">
    <location>
        <begin position="98"/>
        <end position="114"/>
    </location>
</feature>
<name>A0A6J4H1E3_9ACTN</name>
<feature type="compositionally biased region" description="Basic and acidic residues" evidence="1">
    <location>
        <begin position="325"/>
        <end position="340"/>
    </location>
</feature>
<dbReference type="AlphaFoldDB" id="A0A6J4H1E3"/>
<organism evidence="2">
    <name type="scientific">uncultured Blastococcus sp</name>
    <dbReference type="NCBI Taxonomy" id="217144"/>
    <lineage>
        <taxon>Bacteria</taxon>
        <taxon>Bacillati</taxon>
        <taxon>Actinomycetota</taxon>
        <taxon>Actinomycetes</taxon>
        <taxon>Geodermatophilales</taxon>
        <taxon>Geodermatophilaceae</taxon>
        <taxon>Blastococcus</taxon>
        <taxon>environmental samples</taxon>
    </lineage>
</organism>
<feature type="compositionally biased region" description="Basic residues" evidence="1">
    <location>
        <begin position="442"/>
        <end position="462"/>
    </location>
</feature>
<feature type="compositionally biased region" description="Gly residues" evidence="1">
    <location>
        <begin position="115"/>
        <end position="124"/>
    </location>
</feature>
<feature type="compositionally biased region" description="Basic and acidic residues" evidence="1">
    <location>
        <begin position="20"/>
        <end position="33"/>
    </location>
</feature>
<feature type="compositionally biased region" description="Basic residues" evidence="1">
    <location>
        <begin position="84"/>
        <end position="97"/>
    </location>
</feature>
<dbReference type="GO" id="GO:0019154">
    <property type="term" value="F:glycolate dehydrogenase activity"/>
    <property type="evidence" value="ECO:0007669"/>
    <property type="project" value="UniProtKB-EC"/>
</dbReference>
<feature type="compositionally biased region" description="Basic residues" evidence="1">
    <location>
        <begin position="54"/>
        <end position="76"/>
    </location>
</feature>
<feature type="compositionally biased region" description="Low complexity" evidence="1">
    <location>
        <begin position="463"/>
        <end position="474"/>
    </location>
</feature>
<feature type="compositionally biased region" description="Basic and acidic residues" evidence="1">
    <location>
        <begin position="361"/>
        <end position="374"/>
    </location>
</feature>
<gene>
    <name evidence="2" type="ORF">AVDCRST_MAG57-28</name>
</gene>